<name>A0A518I8V2_9PLAN</name>
<gene>
    <name evidence="1" type="ORF">Enr17x_15680</name>
</gene>
<dbReference type="RefSeq" id="WP_145307392.1">
    <property type="nucleotide sequence ID" value="NZ_CP037452.1"/>
</dbReference>
<proteinExistence type="predicted"/>
<evidence type="ECO:0000313" key="1">
    <source>
        <dbReference type="EMBL" id="QDV49548.1"/>
    </source>
</evidence>
<dbReference type="EMBL" id="CP037452">
    <property type="protein sequence ID" value="QDV49548.1"/>
    <property type="molecule type" value="Genomic_DNA"/>
</dbReference>
<accession>A0A518I8V2</accession>
<sequence length="133" mass="14842">MSLTTGTRDLRMIEQVITHPQWEMPAGLYKGLPASMAEIVFKQVEDPKTPGKKVYAYSARKRSIAARILTHMHQQNINAAPPVQEHDVHVSGDLHTTLEQMDQANLSDEQLEKLAAAAPVLDRLKAMQSNDDN</sequence>
<dbReference type="AlphaFoldDB" id="A0A518I8V2"/>
<reference evidence="1 2" key="1">
    <citation type="submission" date="2019-03" db="EMBL/GenBank/DDBJ databases">
        <title>Deep-cultivation of Planctomycetes and their phenomic and genomic characterization uncovers novel biology.</title>
        <authorList>
            <person name="Wiegand S."/>
            <person name="Jogler M."/>
            <person name="Boedeker C."/>
            <person name="Pinto D."/>
            <person name="Vollmers J."/>
            <person name="Rivas-Marin E."/>
            <person name="Kohn T."/>
            <person name="Peeters S.H."/>
            <person name="Heuer A."/>
            <person name="Rast P."/>
            <person name="Oberbeckmann S."/>
            <person name="Bunk B."/>
            <person name="Jeske O."/>
            <person name="Meyerdierks A."/>
            <person name="Storesund J.E."/>
            <person name="Kallscheuer N."/>
            <person name="Luecker S."/>
            <person name="Lage O.M."/>
            <person name="Pohl T."/>
            <person name="Merkel B.J."/>
            <person name="Hornburger P."/>
            <person name="Mueller R.-W."/>
            <person name="Bruemmer F."/>
            <person name="Labrenz M."/>
            <person name="Spormann A.M."/>
            <person name="Op den Camp H."/>
            <person name="Overmann J."/>
            <person name="Amann R."/>
            <person name="Jetten M.S.M."/>
            <person name="Mascher T."/>
            <person name="Medema M.H."/>
            <person name="Devos D.P."/>
            <person name="Kaster A.-K."/>
            <person name="Ovreas L."/>
            <person name="Rohde M."/>
            <person name="Galperin M.Y."/>
            <person name="Jogler C."/>
        </authorList>
    </citation>
    <scope>NUCLEOTIDE SEQUENCE [LARGE SCALE GENOMIC DNA]</scope>
    <source>
        <strain evidence="1 2">Enr17</strain>
    </source>
</reference>
<dbReference type="Proteomes" id="UP000318313">
    <property type="component" value="Chromosome"/>
</dbReference>
<keyword evidence="2" id="KW-1185">Reference proteome</keyword>
<evidence type="ECO:0000313" key="2">
    <source>
        <dbReference type="Proteomes" id="UP000318313"/>
    </source>
</evidence>
<protein>
    <submittedName>
        <fullName evidence="1">Uncharacterized protein</fullName>
    </submittedName>
</protein>
<dbReference type="KEGG" id="gfm:Enr17x_15680"/>
<organism evidence="1 2">
    <name type="scientific">Gimesia fumaroli</name>
    <dbReference type="NCBI Taxonomy" id="2527976"/>
    <lineage>
        <taxon>Bacteria</taxon>
        <taxon>Pseudomonadati</taxon>
        <taxon>Planctomycetota</taxon>
        <taxon>Planctomycetia</taxon>
        <taxon>Planctomycetales</taxon>
        <taxon>Planctomycetaceae</taxon>
        <taxon>Gimesia</taxon>
    </lineage>
</organism>